<feature type="transmembrane region" description="Helical" evidence="1">
    <location>
        <begin position="256"/>
        <end position="275"/>
    </location>
</feature>
<feature type="transmembrane region" description="Helical" evidence="1">
    <location>
        <begin position="63"/>
        <end position="82"/>
    </location>
</feature>
<reference evidence="2 3" key="1">
    <citation type="submission" date="2019-03" db="EMBL/GenBank/DDBJ databases">
        <title>Deep-cultivation of Planctomycetes and their phenomic and genomic characterization uncovers novel biology.</title>
        <authorList>
            <person name="Wiegand S."/>
            <person name="Jogler M."/>
            <person name="Boedeker C."/>
            <person name="Pinto D."/>
            <person name="Vollmers J."/>
            <person name="Rivas-Marin E."/>
            <person name="Kohn T."/>
            <person name="Peeters S.H."/>
            <person name="Heuer A."/>
            <person name="Rast P."/>
            <person name="Oberbeckmann S."/>
            <person name="Bunk B."/>
            <person name="Jeske O."/>
            <person name="Meyerdierks A."/>
            <person name="Storesund J.E."/>
            <person name="Kallscheuer N."/>
            <person name="Luecker S."/>
            <person name="Lage O.M."/>
            <person name="Pohl T."/>
            <person name="Merkel B.J."/>
            <person name="Hornburger P."/>
            <person name="Mueller R.-W."/>
            <person name="Bruemmer F."/>
            <person name="Labrenz M."/>
            <person name="Spormann A.M."/>
            <person name="Op den Camp H."/>
            <person name="Overmann J."/>
            <person name="Amann R."/>
            <person name="Jetten M.S.M."/>
            <person name="Mascher T."/>
            <person name="Medema M.H."/>
            <person name="Devos D.P."/>
            <person name="Kaster A.-K."/>
            <person name="Ovreas L."/>
            <person name="Rohde M."/>
            <person name="Galperin M.Y."/>
            <person name="Jogler C."/>
        </authorList>
    </citation>
    <scope>NUCLEOTIDE SEQUENCE [LARGE SCALE GENOMIC DNA]</scope>
    <source>
        <strain evidence="2 3">Enr17</strain>
    </source>
</reference>
<protein>
    <submittedName>
        <fullName evidence="2">Cobalamin synthase</fullName>
    </submittedName>
</protein>
<keyword evidence="1" id="KW-1133">Transmembrane helix</keyword>
<keyword evidence="3" id="KW-1185">Reference proteome</keyword>
<organism evidence="2 3">
    <name type="scientific">Gimesia fumaroli</name>
    <dbReference type="NCBI Taxonomy" id="2527976"/>
    <lineage>
        <taxon>Bacteria</taxon>
        <taxon>Pseudomonadati</taxon>
        <taxon>Planctomycetota</taxon>
        <taxon>Planctomycetia</taxon>
        <taxon>Planctomycetales</taxon>
        <taxon>Planctomycetaceae</taxon>
        <taxon>Gimesia</taxon>
    </lineage>
</organism>
<evidence type="ECO:0000313" key="3">
    <source>
        <dbReference type="Proteomes" id="UP000318313"/>
    </source>
</evidence>
<dbReference type="Proteomes" id="UP000318313">
    <property type="component" value="Chromosome"/>
</dbReference>
<name>A0A518IL99_9PLAN</name>
<feature type="transmembrane region" description="Helical" evidence="1">
    <location>
        <begin position="26"/>
        <end position="42"/>
    </location>
</feature>
<feature type="transmembrane region" description="Helical" evidence="1">
    <location>
        <begin position="155"/>
        <end position="182"/>
    </location>
</feature>
<keyword evidence="1" id="KW-0812">Transmembrane</keyword>
<proteinExistence type="predicted"/>
<accession>A0A518IL99</accession>
<feature type="transmembrane region" description="Helical" evidence="1">
    <location>
        <begin position="88"/>
        <end position="107"/>
    </location>
</feature>
<keyword evidence="1" id="KW-0472">Membrane</keyword>
<feature type="transmembrane region" description="Helical" evidence="1">
    <location>
        <begin position="128"/>
        <end position="149"/>
    </location>
</feature>
<evidence type="ECO:0000256" key="1">
    <source>
        <dbReference type="SAM" id="Phobius"/>
    </source>
</evidence>
<evidence type="ECO:0000313" key="2">
    <source>
        <dbReference type="EMBL" id="QDV53859.1"/>
    </source>
</evidence>
<dbReference type="EMBL" id="CP037452">
    <property type="protein sequence ID" value="QDV53859.1"/>
    <property type="molecule type" value="Genomic_DNA"/>
</dbReference>
<dbReference type="OrthoDB" id="292280at2"/>
<sequence length="280" mass="31434">MNASSPLEDDPQYSQSNPSDQNVTDWVDYIMAYFVAIQRYLRITFVPLHTDRKEAIEKRSTQFLPLAGFSLGLILTLMLALTQFIWPLGIAVLLVGSIELILFRTFVPESIPQCRELLISKKTASASGNIFVLTIVFMLLRVGLFYQLLAESISLLTPCILILISISLGTWIIPFSISVAVSHDETARWINPNRPLTKKQLCYGSLFLIPLFLLGTWASLGYLAPALIATALLTYWIMRKLEDHDVEVTDTHIEGLAALFQVVFLLVCSIDFSFLKQLSS</sequence>
<dbReference type="RefSeq" id="WP_145313635.1">
    <property type="nucleotide sequence ID" value="NZ_CP037452.1"/>
</dbReference>
<feature type="transmembrane region" description="Helical" evidence="1">
    <location>
        <begin position="203"/>
        <end position="236"/>
    </location>
</feature>
<dbReference type="KEGG" id="gfm:Enr17x_59420"/>
<dbReference type="AlphaFoldDB" id="A0A518IL99"/>
<gene>
    <name evidence="2" type="primary">cobS</name>
    <name evidence="2" type="ORF">Enr17x_59420</name>
</gene>